<dbReference type="InterPro" id="IPR016024">
    <property type="entry name" value="ARM-type_fold"/>
</dbReference>
<dbReference type="Proteomes" id="UP000316621">
    <property type="component" value="Chromosome 3"/>
</dbReference>
<dbReference type="SUPFAM" id="SSF48371">
    <property type="entry name" value="ARM repeat"/>
    <property type="match status" value="1"/>
</dbReference>
<sequence length="826" mass="90976">MRTQTQLKAKGNTRPSPQQATFELKSRVIHTLNKLADRDTYQLGVEELEKTAESLTPEGVAPFISCVIDTDSGQKSAVRKECVRIMGTLARFHDGLLGPHVSKMMSSIVKRLKDPDSVVRDACVEAVGVLASKLSNYEEESDGSFVLLVKPLFEALGEQNKVVQCGSALCLASVIDNAIDPPISILARMLTRITKFLKNPHFMAKPAVVDLVRSIIQAGGASSQNTLSAAMSSIQEALKSSDWATRKAASVALAGIVVSGGSSLMSFKASCIRALESCRFDKVKPVRDSVSQALHCWKSLPGSDAADLSETGSSTKENLRGEYSDLTGASDGGWKDVASKNIGKETVSKRVPLTARRMGANNVPSPQKSKAEDWEIEIAVPKTCPINLMDRQEEESEGSCLTKAFERRTEDTRVLQDNTYDYSPTDDISECSMSNLVDGKFEIKRVSHDFLEKSTVVKAVERNKQPTAEEVVFQHPVCPERSLNRQSLDSTITEVSSQVVRGCCSQTANEMAIMQKQLSEIENKQSSLMDMLQLFMGSTMESLSMLHSKVLGLENSVDRIAQDFVHKSHSNMAGSKVLRNSHSVSSSPRVSTCTPRTSMDIQPRRSSRLAAKSRDVWEGTSVSECRSSTSEKQGVDMRKDHRLNVTGKYVKPNIITEPKNSSFRARKVEETITASPRNFSGRENSLGYNNNLWKLVKDYICKGDLDSAFVGVLRSGDDLTLMELLDRTGPVLEMLSQDTACEVLSTLASHFLDQRFLGSIIPWLQQMVDLSNTYGPDYLDLPAKARREFLSAVQEAASMDFPNPADRRSVTQLALKLRHAWGKFSQ</sequence>
<protein>
    <recommendedName>
        <fullName evidence="4">TOG domain-containing protein</fullName>
    </recommendedName>
</protein>
<name>A0A4Y7JAT5_PAPSO</name>
<dbReference type="InterPro" id="IPR011989">
    <property type="entry name" value="ARM-like"/>
</dbReference>
<feature type="region of interest" description="Disordered" evidence="3">
    <location>
        <begin position="577"/>
        <end position="608"/>
    </location>
</feature>
<evidence type="ECO:0000256" key="1">
    <source>
        <dbReference type="ARBA" id="ARBA00022737"/>
    </source>
</evidence>
<organism evidence="5 6">
    <name type="scientific">Papaver somniferum</name>
    <name type="common">Opium poppy</name>
    <dbReference type="NCBI Taxonomy" id="3469"/>
    <lineage>
        <taxon>Eukaryota</taxon>
        <taxon>Viridiplantae</taxon>
        <taxon>Streptophyta</taxon>
        <taxon>Embryophyta</taxon>
        <taxon>Tracheophyta</taxon>
        <taxon>Spermatophyta</taxon>
        <taxon>Magnoliopsida</taxon>
        <taxon>Ranunculales</taxon>
        <taxon>Papaveraceae</taxon>
        <taxon>Papaveroideae</taxon>
        <taxon>Papaver</taxon>
    </lineage>
</organism>
<dbReference type="AlphaFoldDB" id="A0A4Y7JAT5"/>
<dbReference type="OrthoDB" id="298726at2759"/>
<dbReference type="InterPro" id="IPR033337">
    <property type="entry name" value="TORTIFOLIA1/SINE1-2"/>
</dbReference>
<keyword evidence="6" id="KW-1185">Reference proteome</keyword>
<dbReference type="PANTHER" id="PTHR31355:SF22">
    <property type="entry name" value="TORTIFOLIA1-LIKE PROTEIN 2"/>
    <property type="match status" value="1"/>
</dbReference>
<dbReference type="Gramene" id="RZC56839">
    <property type="protein sequence ID" value="RZC56839"/>
    <property type="gene ID" value="C5167_015696"/>
</dbReference>
<evidence type="ECO:0000256" key="2">
    <source>
        <dbReference type="PROSITE-ProRule" id="PRU00103"/>
    </source>
</evidence>
<dbReference type="SMART" id="SM01349">
    <property type="entry name" value="TOG"/>
    <property type="match status" value="1"/>
</dbReference>
<dbReference type="InterPro" id="IPR057599">
    <property type="entry name" value="TORTIFOLIA1/TORL1-2_C"/>
</dbReference>
<evidence type="ECO:0000313" key="6">
    <source>
        <dbReference type="Proteomes" id="UP000316621"/>
    </source>
</evidence>
<dbReference type="PROSITE" id="PS50077">
    <property type="entry name" value="HEAT_REPEAT"/>
    <property type="match status" value="1"/>
</dbReference>
<dbReference type="EMBL" id="CM010717">
    <property type="protein sequence ID" value="RZC56839.1"/>
    <property type="molecule type" value="Genomic_DNA"/>
</dbReference>
<dbReference type="OMA" id="TICNCLQ"/>
<dbReference type="InterPro" id="IPR057600">
    <property type="entry name" value="TORTIFOLIA1/SINE1-2_N"/>
</dbReference>
<feature type="compositionally biased region" description="Low complexity" evidence="3">
    <location>
        <begin position="577"/>
        <end position="598"/>
    </location>
</feature>
<dbReference type="PANTHER" id="PTHR31355">
    <property type="entry name" value="MICROTUBULE-ASSOCIATED PROTEIN TORTIFOLIA1"/>
    <property type="match status" value="1"/>
</dbReference>
<evidence type="ECO:0000259" key="4">
    <source>
        <dbReference type="SMART" id="SM01349"/>
    </source>
</evidence>
<dbReference type="GO" id="GO:0005874">
    <property type="term" value="C:microtubule"/>
    <property type="evidence" value="ECO:0007669"/>
    <property type="project" value="InterPro"/>
</dbReference>
<evidence type="ECO:0000256" key="3">
    <source>
        <dbReference type="SAM" id="MobiDB-lite"/>
    </source>
</evidence>
<proteinExistence type="predicted"/>
<dbReference type="InterPro" id="IPR021133">
    <property type="entry name" value="HEAT_type_2"/>
</dbReference>
<gene>
    <name evidence="5" type="ORF">C5167_015696</name>
</gene>
<dbReference type="GO" id="GO:0008017">
    <property type="term" value="F:microtubule binding"/>
    <property type="evidence" value="ECO:0007669"/>
    <property type="project" value="InterPro"/>
</dbReference>
<dbReference type="Pfam" id="PF24714">
    <property type="entry name" value="TOR1L1_N"/>
    <property type="match status" value="1"/>
</dbReference>
<feature type="repeat" description="HEAT" evidence="2">
    <location>
        <begin position="104"/>
        <end position="142"/>
    </location>
</feature>
<dbReference type="InterPro" id="IPR034085">
    <property type="entry name" value="TOG"/>
</dbReference>
<keyword evidence="1" id="KW-0677">Repeat</keyword>
<feature type="domain" description="TOG" evidence="4">
    <location>
        <begin position="46"/>
        <end position="289"/>
    </location>
</feature>
<dbReference type="Gene3D" id="1.25.10.10">
    <property type="entry name" value="Leucine-rich Repeat Variant"/>
    <property type="match status" value="1"/>
</dbReference>
<accession>A0A4Y7JAT5</accession>
<evidence type="ECO:0000313" key="5">
    <source>
        <dbReference type="EMBL" id="RZC56839.1"/>
    </source>
</evidence>
<reference evidence="5 6" key="1">
    <citation type="journal article" date="2018" name="Science">
        <title>The opium poppy genome and morphinan production.</title>
        <authorList>
            <person name="Guo L."/>
            <person name="Winzer T."/>
            <person name="Yang X."/>
            <person name="Li Y."/>
            <person name="Ning Z."/>
            <person name="He Z."/>
            <person name="Teodor R."/>
            <person name="Lu Y."/>
            <person name="Bowser T.A."/>
            <person name="Graham I.A."/>
            <person name="Ye K."/>
        </authorList>
    </citation>
    <scope>NUCLEOTIDE SEQUENCE [LARGE SCALE GENOMIC DNA]</scope>
    <source>
        <strain evidence="6">cv. HN1</strain>
        <tissue evidence="5">Leaves</tissue>
    </source>
</reference>
<dbReference type="Pfam" id="PF24713">
    <property type="entry name" value="TOR1L1_C"/>
    <property type="match status" value="1"/>
</dbReference>